<keyword evidence="5" id="KW-1185">Reference proteome</keyword>
<evidence type="ECO:0000313" key="2">
    <source>
        <dbReference type="EMBL" id="OMJ10096.1"/>
    </source>
</evidence>
<gene>
    <name evidence="2" type="ORF">AYI69_g10390</name>
    <name evidence="4" type="ORF">AYI69_g5079</name>
    <name evidence="3" type="ORF">AYI69_g6177</name>
</gene>
<comment type="caution">
    <text evidence="2">The sequence shown here is derived from an EMBL/GenBank/DDBJ whole genome shotgun (WGS) entry which is preliminary data.</text>
</comment>
<dbReference type="EMBL" id="LSSM01002736">
    <property type="protein sequence ID" value="OMJ20520.1"/>
    <property type="molecule type" value="Genomic_DNA"/>
</dbReference>
<accession>A0A1R1X630</accession>
<evidence type="ECO:0000313" key="5">
    <source>
        <dbReference type="Proteomes" id="UP000187429"/>
    </source>
</evidence>
<reference evidence="2" key="2">
    <citation type="submission" date="2017-01" db="EMBL/GenBank/DDBJ databases">
        <authorList>
            <person name="Mah S.A."/>
            <person name="Swanson W.J."/>
            <person name="Moy G.W."/>
            <person name="Vacquier V.D."/>
        </authorList>
    </citation>
    <scope>NUCLEOTIDE SEQUENCE [LARGE SCALE GENOMIC DNA]</scope>
    <source>
        <strain evidence="2">ID-206-W2</strain>
    </source>
</reference>
<name>A0A1R1X630_9FUNG</name>
<sequence length="379" mass="41660">MPYLHHLAYEKNASLNATDLKKKHTKSSFIRIAIATLATFLLISTLYTKLYTRYPSNKGSTILHKRFEYGSYKFNKFYRRADSPQKYNYAVNSTQFNIITVYTLLDSNVNITLSRNNLTDSSIHMDALINNGNTATQCFVIIPRLSKNNSTNGVTLFLESEDRKITTGYKSAGANVNINITIPDSVSLLKSIIVYIVNGNFTNTIKPVGNSTNQLVVNNFNAYATDLDADIDGLTIKYLSINTKTSDLIGTFSAANSVLLSTTSASINAIIKHTDNVPPNNLDTIQPSQATNFYASAKSQSGNIVLTIDSAGLYGDYQSNSLNGKFTAVNKSSFMSSFTSDTFKFGITGNFTNPSNTKSPRQSSIYANNNFGNSDITFV</sequence>
<proteinExistence type="predicted"/>
<evidence type="ECO:0008006" key="6">
    <source>
        <dbReference type="Google" id="ProtNLM"/>
    </source>
</evidence>
<evidence type="ECO:0000256" key="1">
    <source>
        <dbReference type="SAM" id="Phobius"/>
    </source>
</evidence>
<reference evidence="5" key="1">
    <citation type="submission" date="2017-01" db="EMBL/GenBank/DDBJ databases">
        <authorList>
            <person name="Wang Y."/>
            <person name="White M."/>
            <person name="Kvist S."/>
            <person name="Moncalvo J.-M."/>
        </authorList>
    </citation>
    <scope>NUCLEOTIDE SEQUENCE [LARGE SCALE GENOMIC DNA]</scope>
    <source>
        <strain evidence="5">ID-206-W2</strain>
    </source>
</reference>
<keyword evidence="1" id="KW-0472">Membrane</keyword>
<dbReference type="AlphaFoldDB" id="A0A1R1X630"/>
<dbReference type="EMBL" id="LSSM01002078">
    <property type="protein sequence ID" value="OMJ23201.1"/>
    <property type="molecule type" value="Genomic_DNA"/>
</dbReference>
<dbReference type="OrthoDB" id="5536144at2759"/>
<dbReference type="Proteomes" id="UP000187429">
    <property type="component" value="Unassembled WGS sequence"/>
</dbReference>
<keyword evidence="1" id="KW-1133">Transmembrane helix</keyword>
<evidence type="ECO:0000313" key="4">
    <source>
        <dbReference type="EMBL" id="OMJ23201.1"/>
    </source>
</evidence>
<evidence type="ECO:0000313" key="3">
    <source>
        <dbReference type="EMBL" id="OMJ20520.1"/>
    </source>
</evidence>
<dbReference type="EMBL" id="LSSM01006772">
    <property type="protein sequence ID" value="OMJ10096.1"/>
    <property type="molecule type" value="Genomic_DNA"/>
</dbReference>
<organism evidence="2 5">
    <name type="scientific">Smittium culicis</name>
    <dbReference type="NCBI Taxonomy" id="133412"/>
    <lineage>
        <taxon>Eukaryota</taxon>
        <taxon>Fungi</taxon>
        <taxon>Fungi incertae sedis</taxon>
        <taxon>Zoopagomycota</taxon>
        <taxon>Kickxellomycotina</taxon>
        <taxon>Harpellomycetes</taxon>
        <taxon>Harpellales</taxon>
        <taxon>Legeriomycetaceae</taxon>
        <taxon>Smittium</taxon>
    </lineage>
</organism>
<keyword evidence="1" id="KW-0812">Transmembrane</keyword>
<protein>
    <recommendedName>
        <fullName evidence="6">Adhesin domain-containing protein</fullName>
    </recommendedName>
</protein>
<feature type="transmembrane region" description="Helical" evidence="1">
    <location>
        <begin position="29"/>
        <end position="47"/>
    </location>
</feature>